<protein>
    <recommendedName>
        <fullName evidence="5">DUF2946 domain-containing protein</fullName>
    </recommendedName>
</protein>
<evidence type="ECO:0000256" key="1">
    <source>
        <dbReference type="SAM" id="MobiDB-lite"/>
    </source>
</evidence>
<keyword evidence="4" id="KW-1185">Reference proteome</keyword>
<keyword evidence="2" id="KW-0732">Signal</keyword>
<feature type="chain" id="PRO_5036974237" description="DUF2946 domain-containing protein" evidence="2">
    <location>
        <begin position="20"/>
        <end position="131"/>
    </location>
</feature>
<dbReference type="AlphaFoldDB" id="A0A917EDC8"/>
<dbReference type="RefSeq" id="WP_188476773.1">
    <property type="nucleotide sequence ID" value="NZ_BMFJ01000001.1"/>
</dbReference>
<evidence type="ECO:0000256" key="2">
    <source>
        <dbReference type="SAM" id="SignalP"/>
    </source>
</evidence>
<organism evidence="3 4">
    <name type="scientific">Primorskyibacter flagellatus</name>
    <dbReference type="NCBI Taxonomy" id="1387277"/>
    <lineage>
        <taxon>Bacteria</taxon>
        <taxon>Pseudomonadati</taxon>
        <taxon>Pseudomonadota</taxon>
        <taxon>Alphaproteobacteria</taxon>
        <taxon>Rhodobacterales</taxon>
        <taxon>Roseobacteraceae</taxon>
        <taxon>Primorskyibacter</taxon>
    </lineage>
</organism>
<proteinExistence type="predicted"/>
<gene>
    <name evidence="3" type="ORF">GCM10011360_12200</name>
</gene>
<feature type="signal peptide" evidence="2">
    <location>
        <begin position="1"/>
        <end position="19"/>
    </location>
</feature>
<evidence type="ECO:0000313" key="4">
    <source>
        <dbReference type="Proteomes" id="UP000612855"/>
    </source>
</evidence>
<evidence type="ECO:0008006" key="5">
    <source>
        <dbReference type="Google" id="ProtNLM"/>
    </source>
</evidence>
<dbReference type="Proteomes" id="UP000612855">
    <property type="component" value="Unassembled WGS sequence"/>
</dbReference>
<sequence length="131" mass="13731">MKRYLIALFLALTGLMMVAAPVAVMAMSGSMLCEQQASVSMQHAAQQPSAASMDHSHHGADHGMHQVVQTSDEASTDSAPICCDHACVAELTVMPVVLSVGQIASSAPHDLSSSDLTELTHPNGLRRPPKA</sequence>
<reference evidence="4" key="1">
    <citation type="journal article" date="2019" name="Int. J. Syst. Evol. Microbiol.">
        <title>The Global Catalogue of Microorganisms (GCM) 10K type strain sequencing project: providing services to taxonomists for standard genome sequencing and annotation.</title>
        <authorList>
            <consortium name="The Broad Institute Genomics Platform"/>
            <consortium name="The Broad Institute Genome Sequencing Center for Infectious Disease"/>
            <person name="Wu L."/>
            <person name="Ma J."/>
        </authorList>
    </citation>
    <scope>NUCLEOTIDE SEQUENCE [LARGE SCALE GENOMIC DNA]</scope>
    <source>
        <strain evidence="4">CGMCC 1.12664</strain>
    </source>
</reference>
<dbReference type="EMBL" id="BMFJ01000001">
    <property type="protein sequence ID" value="GGE25363.1"/>
    <property type="molecule type" value="Genomic_DNA"/>
</dbReference>
<accession>A0A917EDC8</accession>
<comment type="caution">
    <text evidence="3">The sequence shown here is derived from an EMBL/GenBank/DDBJ whole genome shotgun (WGS) entry which is preliminary data.</text>
</comment>
<feature type="region of interest" description="Disordered" evidence="1">
    <location>
        <begin position="107"/>
        <end position="131"/>
    </location>
</feature>
<name>A0A917EDC8_9RHOB</name>
<evidence type="ECO:0000313" key="3">
    <source>
        <dbReference type="EMBL" id="GGE25363.1"/>
    </source>
</evidence>